<organism evidence="8 9">
    <name type="scientific">Planomonospora alba</name>
    <dbReference type="NCBI Taxonomy" id="161354"/>
    <lineage>
        <taxon>Bacteria</taxon>
        <taxon>Bacillati</taxon>
        <taxon>Actinomycetota</taxon>
        <taxon>Actinomycetes</taxon>
        <taxon>Streptosporangiales</taxon>
        <taxon>Streptosporangiaceae</taxon>
        <taxon>Planomonospora</taxon>
    </lineage>
</organism>
<name>A0ABP6NMZ4_9ACTN</name>
<evidence type="ECO:0000256" key="1">
    <source>
        <dbReference type="ARBA" id="ARBA00004651"/>
    </source>
</evidence>
<dbReference type="EMBL" id="BAAAUT010000038">
    <property type="protein sequence ID" value="GAA3149175.1"/>
    <property type="molecule type" value="Genomic_DNA"/>
</dbReference>
<comment type="caution">
    <text evidence="8">The sequence shown here is derived from an EMBL/GenBank/DDBJ whole genome shotgun (WGS) entry which is preliminary data.</text>
</comment>
<evidence type="ECO:0000313" key="9">
    <source>
        <dbReference type="Proteomes" id="UP001500320"/>
    </source>
</evidence>
<dbReference type="InterPro" id="IPR051907">
    <property type="entry name" value="DoxX-like_oxidoreductase"/>
</dbReference>
<evidence type="ECO:0000256" key="4">
    <source>
        <dbReference type="ARBA" id="ARBA00022692"/>
    </source>
</evidence>
<evidence type="ECO:0000313" key="8">
    <source>
        <dbReference type="EMBL" id="GAA3149175.1"/>
    </source>
</evidence>
<keyword evidence="4 7" id="KW-0812">Transmembrane</keyword>
<feature type="transmembrane region" description="Helical" evidence="7">
    <location>
        <begin position="39"/>
        <end position="58"/>
    </location>
</feature>
<gene>
    <name evidence="8" type="ORF">GCM10010466_45160</name>
</gene>
<keyword evidence="6 7" id="KW-0472">Membrane</keyword>
<dbReference type="PANTHER" id="PTHR33452:SF1">
    <property type="entry name" value="INNER MEMBRANE PROTEIN YPHA-RELATED"/>
    <property type="match status" value="1"/>
</dbReference>
<keyword evidence="3" id="KW-1003">Cell membrane</keyword>
<dbReference type="InterPro" id="IPR032808">
    <property type="entry name" value="DoxX"/>
</dbReference>
<feature type="transmembrane region" description="Helical" evidence="7">
    <location>
        <begin position="105"/>
        <end position="126"/>
    </location>
</feature>
<keyword evidence="9" id="KW-1185">Reference proteome</keyword>
<dbReference type="RefSeq" id="WP_344862672.1">
    <property type="nucleotide sequence ID" value="NZ_BAAAUT010000038.1"/>
</dbReference>
<protein>
    <submittedName>
        <fullName evidence="8">DoxX family protein</fullName>
    </submittedName>
</protein>
<evidence type="ECO:0000256" key="7">
    <source>
        <dbReference type="SAM" id="Phobius"/>
    </source>
</evidence>
<keyword evidence="5 7" id="KW-1133">Transmembrane helix</keyword>
<feature type="transmembrane region" description="Helical" evidence="7">
    <location>
        <begin position="65"/>
        <end position="90"/>
    </location>
</feature>
<dbReference type="Pfam" id="PF07681">
    <property type="entry name" value="DoxX"/>
    <property type="match status" value="1"/>
</dbReference>
<dbReference type="PANTHER" id="PTHR33452">
    <property type="entry name" value="OXIDOREDUCTASE CATD-RELATED"/>
    <property type="match status" value="1"/>
</dbReference>
<dbReference type="Proteomes" id="UP001500320">
    <property type="component" value="Unassembled WGS sequence"/>
</dbReference>
<evidence type="ECO:0000256" key="2">
    <source>
        <dbReference type="ARBA" id="ARBA00006679"/>
    </source>
</evidence>
<reference evidence="9" key="1">
    <citation type="journal article" date="2019" name="Int. J. Syst. Evol. Microbiol.">
        <title>The Global Catalogue of Microorganisms (GCM) 10K type strain sequencing project: providing services to taxonomists for standard genome sequencing and annotation.</title>
        <authorList>
            <consortium name="The Broad Institute Genomics Platform"/>
            <consortium name="The Broad Institute Genome Sequencing Center for Infectious Disease"/>
            <person name="Wu L."/>
            <person name="Ma J."/>
        </authorList>
    </citation>
    <scope>NUCLEOTIDE SEQUENCE [LARGE SCALE GENOMIC DNA]</scope>
    <source>
        <strain evidence="9">JCM 9373</strain>
    </source>
</reference>
<feature type="transmembrane region" description="Helical" evidence="7">
    <location>
        <begin position="7"/>
        <end position="27"/>
    </location>
</feature>
<evidence type="ECO:0000256" key="3">
    <source>
        <dbReference type="ARBA" id="ARBA00022475"/>
    </source>
</evidence>
<evidence type="ECO:0000256" key="6">
    <source>
        <dbReference type="ARBA" id="ARBA00023136"/>
    </source>
</evidence>
<proteinExistence type="inferred from homology"/>
<comment type="subcellular location">
    <subcellularLocation>
        <location evidence="1">Cell membrane</location>
        <topology evidence="1">Multi-pass membrane protein</topology>
    </subcellularLocation>
</comment>
<accession>A0ABP6NMZ4</accession>
<comment type="similarity">
    <text evidence="2">Belongs to the DoxX family.</text>
</comment>
<sequence length="143" mass="14457">MFDRARSIAFLLGRVAIGAIFLVHGWTKFSSGLSGTAGFFESVGIPLAGVAAPAVAVLEVVGGIALILGAALPVFGTLLALNMLGAILFVHGQAGFFADKGGYEFVLALAAASLMIAFSGGGALAVDSLWQGRRDRTGATTSV</sequence>
<evidence type="ECO:0000256" key="5">
    <source>
        <dbReference type="ARBA" id="ARBA00022989"/>
    </source>
</evidence>